<keyword evidence="18" id="KW-1185">Reference proteome</keyword>
<comment type="caution">
    <text evidence="17">The sequence shown here is derived from an EMBL/GenBank/DDBJ whole genome shotgun (WGS) entry which is preliminary data.</text>
</comment>
<keyword evidence="7 16" id="KW-0963">Cytoplasm</keyword>
<keyword evidence="12 16" id="KW-0630">Potassium</keyword>
<dbReference type="InterPro" id="IPR043129">
    <property type="entry name" value="ATPase_NBD"/>
</dbReference>
<dbReference type="PANTHER" id="PTHR34265">
    <property type="entry name" value="TYPE III PANTOTHENATE KINASE"/>
    <property type="match status" value="1"/>
</dbReference>
<evidence type="ECO:0000256" key="9">
    <source>
        <dbReference type="ARBA" id="ARBA00022741"/>
    </source>
</evidence>
<dbReference type="EMBL" id="JBHRTS010000001">
    <property type="protein sequence ID" value="MFC3193184.1"/>
    <property type="molecule type" value="Genomic_DNA"/>
</dbReference>
<keyword evidence="16" id="KW-0479">Metal-binding</keyword>
<evidence type="ECO:0000256" key="13">
    <source>
        <dbReference type="ARBA" id="ARBA00022993"/>
    </source>
</evidence>
<evidence type="ECO:0000256" key="16">
    <source>
        <dbReference type="HAMAP-Rule" id="MF_01274"/>
    </source>
</evidence>
<reference evidence="18" key="1">
    <citation type="journal article" date="2019" name="Int. J. Syst. Evol. Microbiol.">
        <title>The Global Catalogue of Microorganisms (GCM) 10K type strain sequencing project: providing services to taxonomists for standard genome sequencing and annotation.</title>
        <authorList>
            <consortium name="The Broad Institute Genomics Platform"/>
            <consortium name="The Broad Institute Genome Sequencing Center for Infectious Disease"/>
            <person name="Wu L."/>
            <person name="Ma J."/>
        </authorList>
    </citation>
    <scope>NUCLEOTIDE SEQUENCE [LARGE SCALE GENOMIC DNA]</scope>
    <source>
        <strain evidence="18">KCTC 42953</strain>
    </source>
</reference>
<dbReference type="HAMAP" id="MF_01274">
    <property type="entry name" value="Pantothen_kinase_3"/>
    <property type="match status" value="1"/>
</dbReference>
<feature type="binding site" evidence="16">
    <location>
        <begin position="107"/>
        <end position="110"/>
    </location>
    <ligand>
        <name>substrate</name>
    </ligand>
</feature>
<dbReference type="EC" id="2.7.1.33" evidence="6 16"/>
<comment type="pathway">
    <text evidence="4 16">Cofactor biosynthesis; coenzyme A biosynthesis; CoA from (R)-pantothenate: step 1/5.</text>
</comment>
<keyword evidence="8 16" id="KW-0808">Transferase</keyword>
<organism evidence="17 18">
    <name type="scientific">Marinicella sediminis</name>
    <dbReference type="NCBI Taxonomy" id="1792834"/>
    <lineage>
        <taxon>Bacteria</taxon>
        <taxon>Pseudomonadati</taxon>
        <taxon>Pseudomonadota</taxon>
        <taxon>Gammaproteobacteria</taxon>
        <taxon>Lysobacterales</taxon>
        <taxon>Marinicellaceae</taxon>
        <taxon>Marinicella</taxon>
    </lineage>
</organism>
<dbReference type="NCBIfam" id="TIGR00671">
    <property type="entry name" value="baf"/>
    <property type="match status" value="1"/>
</dbReference>
<dbReference type="CDD" id="cd24015">
    <property type="entry name" value="ASKHA_NBD_PanK-III"/>
    <property type="match status" value="1"/>
</dbReference>
<comment type="catalytic activity">
    <reaction evidence="1 16">
        <text>(R)-pantothenate + ATP = (R)-4'-phosphopantothenate + ADP + H(+)</text>
        <dbReference type="Rhea" id="RHEA:16373"/>
        <dbReference type="ChEBI" id="CHEBI:10986"/>
        <dbReference type="ChEBI" id="CHEBI:15378"/>
        <dbReference type="ChEBI" id="CHEBI:29032"/>
        <dbReference type="ChEBI" id="CHEBI:30616"/>
        <dbReference type="ChEBI" id="CHEBI:456216"/>
        <dbReference type="EC" id="2.7.1.33"/>
    </reaction>
</comment>
<keyword evidence="11 16" id="KW-0067">ATP-binding</keyword>
<name>A0ABV7J8C4_9GAMM</name>
<evidence type="ECO:0000256" key="11">
    <source>
        <dbReference type="ARBA" id="ARBA00022840"/>
    </source>
</evidence>
<feature type="binding site" evidence="16">
    <location>
        <position position="100"/>
    </location>
    <ligand>
        <name>substrate</name>
    </ligand>
</feature>
<comment type="similarity">
    <text evidence="14 16">Belongs to the type III pantothenate kinase family.</text>
</comment>
<sequence length="260" mass="28247">MILCLDIGNSHMHGGVFDNDELQVQFRMASKTGASSDEYGVFLRSVLRENDVDHQAIEAIALCSVVPEVLYPINACCQKYFNLEPFILQAGVRTGLKIGYRNPIEVGADRIANAIAVTHLFPRQDVIIIDLGTATTFCAISASKEYMGGVIMPGMKMSMKALEAGASKLGSVEIIEREDVLGKSTNESIQSGLFYGARGAMKEIIAGLTAKSFNGQKPLIIGTGGFTSVFRNAHIFNEIIPDLVLKGLYLAEKLNQERNP</sequence>
<protein>
    <recommendedName>
        <fullName evidence="15 16">Type III pantothenate kinase</fullName>
        <ecNumber evidence="6 16">2.7.1.33</ecNumber>
    </recommendedName>
    <alternativeName>
        <fullName evidence="16">PanK-III</fullName>
    </alternativeName>
    <alternativeName>
        <fullName evidence="16">Pantothenic acid kinase</fullName>
    </alternativeName>
</protein>
<evidence type="ECO:0000256" key="15">
    <source>
        <dbReference type="ARBA" id="ARBA00040883"/>
    </source>
</evidence>
<evidence type="ECO:0000256" key="2">
    <source>
        <dbReference type="ARBA" id="ARBA00001958"/>
    </source>
</evidence>
<keyword evidence="9 16" id="KW-0547">Nucleotide-binding</keyword>
<dbReference type="SUPFAM" id="SSF53067">
    <property type="entry name" value="Actin-like ATPase domain"/>
    <property type="match status" value="2"/>
</dbReference>
<comment type="subcellular location">
    <subcellularLocation>
        <location evidence="3 16">Cytoplasm</location>
    </subcellularLocation>
</comment>
<gene>
    <name evidence="16" type="primary">coaX</name>
    <name evidence="17" type="ORF">ACFODZ_02905</name>
</gene>
<comment type="cofactor">
    <cofactor evidence="2">
        <name>K(+)</name>
        <dbReference type="ChEBI" id="CHEBI:29103"/>
    </cofactor>
</comment>
<accession>A0ABV7J8C4</accession>
<dbReference type="InterPro" id="IPR004619">
    <property type="entry name" value="Type_III_PanK"/>
</dbReference>
<evidence type="ECO:0000256" key="5">
    <source>
        <dbReference type="ARBA" id="ARBA00011738"/>
    </source>
</evidence>
<dbReference type="PANTHER" id="PTHR34265:SF1">
    <property type="entry name" value="TYPE III PANTOTHENATE KINASE"/>
    <property type="match status" value="1"/>
</dbReference>
<keyword evidence="13 16" id="KW-0173">Coenzyme A biosynthesis</keyword>
<evidence type="ECO:0000256" key="1">
    <source>
        <dbReference type="ARBA" id="ARBA00001206"/>
    </source>
</evidence>
<evidence type="ECO:0000256" key="4">
    <source>
        <dbReference type="ARBA" id="ARBA00005225"/>
    </source>
</evidence>
<keyword evidence="10 16" id="KW-0418">Kinase</keyword>
<comment type="subunit">
    <text evidence="5 16">Homodimer.</text>
</comment>
<evidence type="ECO:0000256" key="6">
    <source>
        <dbReference type="ARBA" id="ARBA00012102"/>
    </source>
</evidence>
<feature type="active site" description="Proton acceptor" evidence="16">
    <location>
        <position position="109"/>
    </location>
</feature>
<dbReference type="RefSeq" id="WP_077409832.1">
    <property type="nucleotide sequence ID" value="NZ_JBHRTS010000001.1"/>
</dbReference>
<proteinExistence type="inferred from homology"/>
<evidence type="ECO:0000256" key="10">
    <source>
        <dbReference type="ARBA" id="ARBA00022777"/>
    </source>
</evidence>
<evidence type="ECO:0000256" key="14">
    <source>
        <dbReference type="ARBA" id="ARBA00038036"/>
    </source>
</evidence>
<feature type="binding site" evidence="16">
    <location>
        <position position="133"/>
    </location>
    <ligand>
        <name>ATP</name>
        <dbReference type="ChEBI" id="CHEBI:30616"/>
    </ligand>
</feature>
<dbReference type="Gene3D" id="3.30.420.40">
    <property type="match status" value="2"/>
</dbReference>
<comment type="cofactor">
    <cofactor evidence="16">
        <name>NH4(+)</name>
        <dbReference type="ChEBI" id="CHEBI:28938"/>
    </cofactor>
    <cofactor evidence="16">
        <name>K(+)</name>
        <dbReference type="ChEBI" id="CHEBI:29103"/>
    </cofactor>
    <text evidence="16">A monovalent cation. Ammonium or potassium.</text>
</comment>
<comment type="function">
    <text evidence="16">Catalyzes the phosphorylation of pantothenate (Pan), the first step in CoA biosynthesis.</text>
</comment>
<dbReference type="Proteomes" id="UP001595533">
    <property type="component" value="Unassembled WGS sequence"/>
</dbReference>
<evidence type="ECO:0000313" key="18">
    <source>
        <dbReference type="Proteomes" id="UP001595533"/>
    </source>
</evidence>
<evidence type="ECO:0000256" key="12">
    <source>
        <dbReference type="ARBA" id="ARBA00022958"/>
    </source>
</evidence>
<feature type="binding site" evidence="16">
    <location>
        <begin position="6"/>
        <end position="13"/>
    </location>
    <ligand>
        <name>ATP</name>
        <dbReference type="ChEBI" id="CHEBI:30616"/>
    </ligand>
</feature>
<evidence type="ECO:0000256" key="3">
    <source>
        <dbReference type="ARBA" id="ARBA00004496"/>
    </source>
</evidence>
<dbReference type="NCBIfam" id="NF009855">
    <property type="entry name" value="PRK13321.1"/>
    <property type="match status" value="1"/>
</dbReference>
<feature type="binding site" evidence="16">
    <location>
        <position position="185"/>
    </location>
    <ligand>
        <name>substrate</name>
    </ligand>
</feature>
<feature type="binding site" evidence="16">
    <location>
        <position position="130"/>
    </location>
    <ligand>
        <name>K(+)</name>
        <dbReference type="ChEBI" id="CHEBI:29103"/>
    </ligand>
</feature>
<dbReference type="GO" id="GO:0004594">
    <property type="term" value="F:pantothenate kinase activity"/>
    <property type="evidence" value="ECO:0007669"/>
    <property type="project" value="UniProtKB-EC"/>
</dbReference>
<dbReference type="Pfam" id="PF03309">
    <property type="entry name" value="Pan_kinase"/>
    <property type="match status" value="1"/>
</dbReference>
<evidence type="ECO:0000256" key="8">
    <source>
        <dbReference type="ARBA" id="ARBA00022679"/>
    </source>
</evidence>
<evidence type="ECO:0000313" key="17">
    <source>
        <dbReference type="EMBL" id="MFC3193184.1"/>
    </source>
</evidence>
<evidence type="ECO:0000256" key="7">
    <source>
        <dbReference type="ARBA" id="ARBA00022490"/>
    </source>
</evidence>